<keyword evidence="6" id="KW-1185">Reference proteome</keyword>
<comment type="similarity">
    <text evidence="2">Belongs to the bacterial solute-binding protein 1 family.</text>
</comment>
<evidence type="ECO:0000313" key="5">
    <source>
        <dbReference type="EMBL" id="ACU85196.1"/>
    </source>
</evidence>
<dbReference type="InterPro" id="IPR006311">
    <property type="entry name" value="TAT_signal"/>
</dbReference>
<reference evidence="5 6" key="1">
    <citation type="journal article" date="2009" name="Stand. Genomic Sci.">
        <title>Complete genome sequence of Brachybacterium faecium type strain (Schefferle 6-10).</title>
        <authorList>
            <person name="Lapidus A."/>
            <person name="Pukall R."/>
            <person name="Labuttii K."/>
            <person name="Copeland A."/>
            <person name="Del Rio T.G."/>
            <person name="Nolan M."/>
            <person name="Chen F."/>
            <person name="Lucas S."/>
            <person name="Tice H."/>
            <person name="Cheng J.F."/>
            <person name="Bruce D."/>
            <person name="Goodwin L."/>
            <person name="Pitluck S."/>
            <person name="Rohde M."/>
            <person name="Goker M."/>
            <person name="Pati A."/>
            <person name="Ivanova N."/>
            <person name="Mavrommatis K."/>
            <person name="Chen A."/>
            <person name="Palaniappan K."/>
            <person name="D'haeseleer P."/>
            <person name="Chain P."/>
            <person name="Bristow J."/>
            <person name="Eisen J.A."/>
            <person name="Markowitz V."/>
            <person name="Hugenholtz P."/>
            <person name="Kyrpides N.C."/>
            <person name="Klenk H.P."/>
        </authorList>
    </citation>
    <scope>NUCLEOTIDE SEQUENCE [LARGE SCALE GENOMIC DNA]</scope>
    <source>
        <strain evidence="6">ATCC 43885 / DSM 4810 / JCM 11609 / LMG 19847 / NBRC 14762 / NCIMB 9860 / 6-10</strain>
    </source>
</reference>
<dbReference type="InterPro" id="IPR006059">
    <property type="entry name" value="SBP"/>
</dbReference>
<dbReference type="SUPFAM" id="SSF53850">
    <property type="entry name" value="Periplasmic binding protein-like II"/>
    <property type="match status" value="1"/>
</dbReference>
<protein>
    <submittedName>
        <fullName evidence="5">ABC-type sugar transport system, periplasmic component</fullName>
    </submittedName>
</protein>
<accession>C7MC89</accession>
<evidence type="ECO:0000313" key="6">
    <source>
        <dbReference type="Proteomes" id="UP000001919"/>
    </source>
</evidence>
<dbReference type="KEGG" id="bfa:Bfae_13590"/>
<dbReference type="PATRIC" id="fig|446465.5.peg.1356"/>
<dbReference type="EMBL" id="CP001643">
    <property type="protein sequence ID" value="ACU85196.1"/>
    <property type="molecule type" value="Genomic_DNA"/>
</dbReference>
<dbReference type="InterPro" id="IPR050490">
    <property type="entry name" value="Bact_solute-bd_prot1"/>
</dbReference>
<proteinExistence type="inferred from homology"/>
<evidence type="ECO:0000256" key="1">
    <source>
        <dbReference type="ARBA" id="ARBA00004196"/>
    </source>
</evidence>
<evidence type="ECO:0000256" key="3">
    <source>
        <dbReference type="ARBA" id="ARBA00022448"/>
    </source>
</evidence>
<keyword evidence="3" id="KW-0813">Transport</keyword>
<name>C7MC89_BRAFD</name>
<keyword evidence="5" id="KW-0762">Sugar transport</keyword>
<dbReference type="OrthoDB" id="2513152at2"/>
<keyword evidence="4" id="KW-0732">Signal</keyword>
<evidence type="ECO:0000256" key="2">
    <source>
        <dbReference type="ARBA" id="ARBA00008520"/>
    </source>
</evidence>
<dbReference type="GO" id="GO:0030313">
    <property type="term" value="C:cell envelope"/>
    <property type="evidence" value="ECO:0007669"/>
    <property type="project" value="UniProtKB-SubCell"/>
</dbReference>
<comment type="subcellular location">
    <subcellularLocation>
        <location evidence="1">Cell envelope</location>
    </subcellularLocation>
</comment>
<gene>
    <name evidence="5" type="ordered locus">Bfae_13590</name>
</gene>
<dbReference type="Gene3D" id="3.40.190.10">
    <property type="entry name" value="Periplasmic binding protein-like II"/>
    <property type="match status" value="1"/>
</dbReference>
<sequence>MNSPLHTNAVSRRRLLGYLGLGAGTLGLAACGGSGGAGGTAAGSGGVLTGAELAAEVEASVPNSSLEFLVEPDFPSVNGSTPGYVTMPDPLVDGVSEVPGSGGSYTVMSPAWWTSPPGLGDNAYYEAVNEELGATLEFQVADGNSYADKVQTVLASPKNVPDWMVIPSWNIPPRFVEGVGNVFQDLTDHLAGEGILDYPNLARLDPAAWEYSMFNGRIYGLPYPSELVTDAVFYRRDLFEELGVEPPTDAESFLEVLSEITDPGANRWGCENLWNTAQLMYALPPTFAERDGELVHRFEMEEFKEAIIWLTKVIESGAMHPDAVAGNDGAAKDRFESGQTLVMNDGVGGWHEALARVRPSNPDFDQMAMDLFAPDGGAPTLYRGAPVNIFSFLKKTDDEDQVREMLRIADWCASQFGTKEFDLLTYGIEGTHFERDEHGIPQLNDQGRSEVTSTYQFLAQPAIVNAKVQFPDYVEASSEWMARQSEHVVDPLFYGIQIQEPAEFGSLGQPLDDLVVDISRGRKDISELDAAVENWRTSGGDKLREFYGEFMA</sequence>
<dbReference type="HOGENOM" id="CLU_035417_0_0_11"/>
<dbReference type="Proteomes" id="UP000001919">
    <property type="component" value="Chromosome"/>
</dbReference>
<dbReference type="Pfam" id="PF01547">
    <property type="entry name" value="SBP_bac_1"/>
    <property type="match status" value="1"/>
</dbReference>
<dbReference type="PANTHER" id="PTHR43649">
    <property type="entry name" value="ARABINOSE-BINDING PROTEIN-RELATED"/>
    <property type="match status" value="1"/>
</dbReference>
<dbReference type="AlphaFoldDB" id="C7MC89"/>
<evidence type="ECO:0000256" key="4">
    <source>
        <dbReference type="ARBA" id="ARBA00022729"/>
    </source>
</evidence>
<dbReference type="PROSITE" id="PS51318">
    <property type="entry name" value="TAT"/>
    <property type="match status" value="1"/>
</dbReference>
<dbReference type="eggNOG" id="COG1653">
    <property type="taxonomic scope" value="Bacteria"/>
</dbReference>
<organism evidence="5 6">
    <name type="scientific">Brachybacterium faecium (strain ATCC 43885 / DSM 4810 / JCM 11609 / LMG 19847 / NBRC 14762 / NCIMB 9860 / 6-10)</name>
    <dbReference type="NCBI Taxonomy" id="446465"/>
    <lineage>
        <taxon>Bacteria</taxon>
        <taxon>Bacillati</taxon>
        <taxon>Actinomycetota</taxon>
        <taxon>Actinomycetes</taxon>
        <taxon>Micrococcales</taxon>
        <taxon>Dermabacteraceae</taxon>
        <taxon>Brachybacterium</taxon>
    </lineage>
</organism>
<dbReference type="PANTHER" id="PTHR43649:SF31">
    <property type="entry name" value="SN-GLYCEROL-3-PHOSPHATE-BINDING PERIPLASMIC PROTEIN UGPB"/>
    <property type="match status" value="1"/>
</dbReference>
<dbReference type="STRING" id="446465.Bfae_13590"/>